<feature type="transmembrane region" description="Helical" evidence="7">
    <location>
        <begin position="110"/>
        <end position="127"/>
    </location>
</feature>
<name>A0ABV2TER2_9BACT</name>
<comment type="similarity">
    <text evidence="2">Belongs to the DoxX family.</text>
</comment>
<dbReference type="PANTHER" id="PTHR33452:SF1">
    <property type="entry name" value="INNER MEMBRANE PROTEIN YPHA-RELATED"/>
    <property type="match status" value="1"/>
</dbReference>
<keyword evidence="5 7" id="KW-1133">Transmembrane helix</keyword>
<comment type="subcellular location">
    <subcellularLocation>
        <location evidence="1">Cell membrane</location>
        <topology evidence="1">Multi-pass membrane protein</topology>
    </subcellularLocation>
</comment>
<dbReference type="PANTHER" id="PTHR33452">
    <property type="entry name" value="OXIDOREDUCTASE CATD-RELATED"/>
    <property type="match status" value="1"/>
</dbReference>
<keyword evidence="3" id="KW-1003">Cell membrane</keyword>
<proteinExistence type="inferred from homology"/>
<organism evidence="8 9">
    <name type="scientific">Chitinophaga defluvii</name>
    <dbReference type="NCBI Taxonomy" id="3163343"/>
    <lineage>
        <taxon>Bacteria</taxon>
        <taxon>Pseudomonadati</taxon>
        <taxon>Bacteroidota</taxon>
        <taxon>Chitinophagia</taxon>
        <taxon>Chitinophagales</taxon>
        <taxon>Chitinophagaceae</taxon>
        <taxon>Chitinophaga</taxon>
    </lineage>
</organism>
<dbReference type="Proteomes" id="UP001549749">
    <property type="component" value="Unassembled WGS sequence"/>
</dbReference>
<keyword evidence="9" id="KW-1185">Reference proteome</keyword>
<accession>A0ABV2TER2</accession>
<evidence type="ECO:0000256" key="7">
    <source>
        <dbReference type="SAM" id="Phobius"/>
    </source>
</evidence>
<evidence type="ECO:0000256" key="5">
    <source>
        <dbReference type="ARBA" id="ARBA00022989"/>
    </source>
</evidence>
<dbReference type="RefSeq" id="WP_354664093.1">
    <property type="nucleotide sequence ID" value="NZ_JBEXAC010000004.1"/>
</dbReference>
<protein>
    <submittedName>
        <fullName evidence="8">DoxX family protein</fullName>
    </submittedName>
</protein>
<dbReference type="Pfam" id="PF07681">
    <property type="entry name" value="DoxX"/>
    <property type="match status" value="1"/>
</dbReference>
<dbReference type="InterPro" id="IPR051907">
    <property type="entry name" value="DoxX-like_oxidoreductase"/>
</dbReference>
<evidence type="ECO:0000256" key="1">
    <source>
        <dbReference type="ARBA" id="ARBA00004651"/>
    </source>
</evidence>
<evidence type="ECO:0000313" key="9">
    <source>
        <dbReference type="Proteomes" id="UP001549749"/>
    </source>
</evidence>
<dbReference type="EMBL" id="JBEXAC010000004">
    <property type="protein sequence ID" value="MET7001521.1"/>
    <property type="molecule type" value="Genomic_DNA"/>
</dbReference>
<reference evidence="8 9" key="1">
    <citation type="submission" date="2024-06" db="EMBL/GenBank/DDBJ databases">
        <title>Chitinophaga defluvii sp. nov., isolated from municipal sewage.</title>
        <authorList>
            <person name="Zhang L."/>
        </authorList>
    </citation>
    <scope>NUCLEOTIDE SEQUENCE [LARGE SCALE GENOMIC DNA]</scope>
    <source>
        <strain evidence="8 9">H8</strain>
    </source>
</reference>
<evidence type="ECO:0000256" key="6">
    <source>
        <dbReference type="ARBA" id="ARBA00023136"/>
    </source>
</evidence>
<feature type="transmembrane region" description="Helical" evidence="7">
    <location>
        <begin position="49"/>
        <end position="72"/>
    </location>
</feature>
<evidence type="ECO:0000256" key="2">
    <source>
        <dbReference type="ARBA" id="ARBA00006679"/>
    </source>
</evidence>
<dbReference type="InterPro" id="IPR032808">
    <property type="entry name" value="DoxX"/>
</dbReference>
<evidence type="ECO:0000256" key="4">
    <source>
        <dbReference type="ARBA" id="ARBA00022692"/>
    </source>
</evidence>
<evidence type="ECO:0000256" key="3">
    <source>
        <dbReference type="ARBA" id="ARBA00022475"/>
    </source>
</evidence>
<comment type="caution">
    <text evidence="8">The sequence shown here is derived from an EMBL/GenBank/DDBJ whole genome shotgun (WGS) entry which is preliminary data.</text>
</comment>
<gene>
    <name evidence="8" type="ORF">ABR189_29335</name>
</gene>
<sequence length="130" mass="14228">MKNKFPFITLSQSLLLLRIAVPFMLIAHAVIRITGGTIGRFANFLEERGFIFGLAIVWLITIVELAGGILMMLGYYTRWIAAIFIVQLTLGIIIIHAAKGWFVGEHGTGGVEYSLVLIVALVVIAAADKK</sequence>
<keyword evidence="4 7" id="KW-0812">Transmembrane</keyword>
<keyword evidence="6 7" id="KW-0472">Membrane</keyword>
<feature type="transmembrane region" description="Helical" evidence="7">
    <location>
        <begin position="79"/>
        <end position="98"/>
    </location>
</feature>
<evidence type="ECO:0000313" key="8">
    <source>
        <dbReference type="EMBL" id="MET7001521.1"/>
    </source>
</evidence>